<dbReference type="EMBL" id="JALLBG020000023">
    <property type="protein sequence ID" value="KAL3771567.1"/>
    <property type="molecule type" value="Genomic_DNA"/>
</dbReference>
<organism evidence="2 3">
    <name type="scientific">Discostella pseudostelligera</name>
    <dbReference type="NCBI Taxonomy" id="259834"/>
    <lineage>
        <taxon>Eukaryota</taxon>
        <taxon>Sar</taxon>
        <taxon>Stramenopiles</taxon>
        <taxon>Ochrophyta</taxon>
        <taxon>Bacillariophyta</taxon>
        <taxon>Coscinodiscophyceae</taxon>
        <taxon>Thalassiosirophycidae</taxon>
        <taxon>Stephanodiscales</taxon>
        <taxon>Stephanodiscaceae</taxon>
        <taxon>Discostella</taxon>
    </lineage>
</organism>
<keyword evidence="3" id="KW-1185">Reference proteome</keyword>
<dbReference type="Proteomes" id="UP001530293">
    <property type="component" value="Unassembled WGS sequence"/>
</dbReference>
<dbReference type="Pfam" id="PF00023">
    <property type="entry name" value="Ank"/>
    <property type="match status" value="1"/>
</dbReference>
<sequence length="282" mass="32006">MTAEKIKVVNYARKWTEHNIAYTSEENPHGVAEWYDVTPITLAAMRGHDAIVEYLLQQGADPTLKGCSLDDIIMELSNDKHLTLVDLTELHMNAFDAAGKLTNKIRCCRRTRDLLMVVKPYWKKCIYSGSSTARHKRDTFTNVPLNLQWILEAIQEVPKLQSYPLKAKNFNEDVIDPNFWLRRKVIDEKPIDTSNKELSIETWVEVGQSRRCFSCGELKAVQSYNKNEKKKGVEARCISCVATNPMALDFATICTVCKTPSKLSNGETVCQLCLVRLASAMK</sequence>
<name>A0ABD3N6D7_9STRA</name>
<proteinExistence type="predicted"/>
<dbReference type="PROSITE" id="PS50088">
    <property type="entry name" value="ANK_REPEAT"/>
    <property type="match status" value="1"/>
</dbReference>
<dbReference type="Gene3D" id="1.25.40.20">
    <property type="entry name" value="Ankyrin repeat-containing domain"/>
    <property type="match status" value="1"/>
</dbReference>
<dbReference type="PROSITE" id="PS50297">
    <property type="entry name" value="ANK_REP_REGION"/>
    <property type="match status" value="1"/>
</dbReference>
<gene>
    <name evidence="2" type="ORF">ACHAWU_003742</name>
</gene>
<dbReference type="AlphaFoldDB" id="A0ABD3N6D7"/>
<evidence type="ECO:0000313" key="3">
    <source>
        <dbReference type="Proteomes" id="UP001530293"/>
    </source>
</evidence>
<evidence type="ECO:0000256" key="1">
    <source>
        <dbReference type="PROSITE-ProRule" id="PRU00023"/>
    </source>
</evidence>
<dbReference type="InterPro" id="IPR036770">
    <property type="entry name" value="Ankyrin_rpt-contain_sf"/>
</dbReference>
<evidence type="ECO:0000313" key="2">
    <source>
        <dbReference type="EMBL" id="KAL3771567.1"/>
    </source>
</evidence>
<feature type="repeat" description="ANK" evidence="1">
    <location>
        <begin position="35"/>
        <end position="67"/>
    </location>
</feature>
<accession>A0ABD3N6D7</accession>
<dbReference type="InterPro" id="IPR002110">
    <property type="entry name" value="Ankyrin_rpt"/>
</dbReference>
<dbReference type="SUPFAM" id="SSF48403">
    <property type="entry name" value="Ankyrin repeat"/>
    <property type="match status" value="1"/>
</dbReference>
<keyword evidence="1" id="KW-0040">ANK repeat</keyword>
<protein>
    <submittedName>
        <fullName evidence="2">Uncharacterized protein</fullName>
    </submittedName>
</protein>
<dbReference type="SMART" id="SM00248">
    <property type="entry name" value="ANK"/>
    <property type="match status" value="1"/>
</dbReference>
<reference evidence="2 3" key="1">
    <citation type="submission" date="2024-10" db="EMBL/GenBank/DDBJ databases">
        <title>Updated reference genomes for cyclostephanoid diatoms.</title>
        <authorList>
            <person name="Roberts W.R."/>
            <person name="Alverson A.J."/>
        </authorList>
    </citation>
    <scope>NUCLEOTIDE SEQUENCE [LARGE SCALE GENOMIC DNA]</scope>
    <source>
        <strain evidence="2 3">AJA232-27</strain>
    </source>
</reference>
<comment type="caution">
    <text evidence="2">The sequence shown here is derived from an EMBL/GenBank/DDBJ whole genome shotgun (WGS) entry which is preliminary data.</text>
</comment>